<organism evidence="2 3">
    <name type="scientific">Paractinoplanes ovalisporus</name>
    <dbReference type="NCBI Taxonomy" id="2810368"/>
    <lineage>
        <taxon>Bacteria</taxon>
        <taxon>Bacillati</taxon>
        <taxon>Actinomycetota</taxon>
        <taxon>Actinomycetes</taxon>
        <taxon>Micromonosporales</taxon>
        <taxon>Micromonosporaceae</taxon>
        <taxon>Paractinoplanes</taxon>
    </lineage>
</organism>
<dbReference type="InterPro" id="IPR013022">
    <property type="entry name" value="Xyl_isomerase-like_TIM-brl"/>
</dbReference>
<dbReference type="Gene3D" id="3.20.20.150">
    <property type="entry name" value="Divalent-metal-dependent TIM barrel enzymes"/>
    <property type="match status" value="1"/>
</dbReference>
<dbReference type="InterPro" id="IPR050312">
    <property type="entry name" value="IolE/XylAMocC-like"/>
</dbReference>
<dbReference type="Proteomes" id="UP000632138">
    <property type="component" value="Unassembled WGS sequence"/>
</dbReference>
<dbReference type="PANTHER" id="PTHR12110:SF41">
    <property type="entry name" value="INOSOSE DEHYDRATASE"/>
    <property type="match status" value="1"/>
</dbReference>
<feature type="domain" description="Xylose isomerase-like TIM barrel" evidence="1">
    <location>
        <begin position="33"/>
        <end position="266"/>
    </location>
</feature>
<dbReference type="InterPro" id="IPR036237">
    <property type="entry name" value="Xyl_isomerase-like_sf"/>
</dbReference>
<accession>A0ABS2ARB8</accession>
<protein>
    <submittedName>
        <fullName evidence="2">TIM barrel protein</fullName>
    </submittedName>
</protein>
<keyword evidence="3" id="KW-1185">Reference proteome</keyword>
<dbReference type="PANTHER" id="PTHR12110">
    <property type="entry name" value="HYDROXYPYRUVATE ISOMERASE"/>
    <property type="match status" value="1"/>
</dbReference>
<sequence length="292" mass="31631">MTVRTNLRLGTAPDSWGVWFPDDPHQVPWPTFLDEAAAAGYTAVELGPFGYLPTDPARLRDELDRRGLTLSGATAGTHLHRGSLDDALAECGPVAQLLHAMGVQHLVVLPAMHTDLHSGASLEPSSLTAGEWTTLGERHSRLGRILHEEYGVTQQFHPHADTHVDTGERVERFLEVSGDVSLCLDTGHIAYTGGDNRALIAAHPDRIGYVHLKSVDPTVAAKGLPFAAAVRQGAMIEPPGGEPDMPPLLADLEALGRPLWAIVEHDMYPAPSDVPLPIATRTCRYYRDHGVR</sequence>
<evidence type="ECO:0000313" key="3">
    <source>
        <dbReference type="Proteomes" id="UP000632138"/>
    </source>
</evidence>
<gene>
    <name evidence="2" type="ORF">JIG36_43380</name>
</gene>
<dbReference type="SUPFAM" id="SSF51658">
    <property type="entry name" value="Xylose isomerase-like"/>
    <property type="match status" value="1"/>
</dbReference>
<dbReference type="RefSeq" id="WP_203382716.1">
    <property type="nucleotide sequence ID" value="NZ_JAENHP010000025.1"/>
</dbReference>
<evidence type="ECO:0000259" key="1">
    <source>
        <dbReference type="Pfam" id="PF01261"/>
    </source>
</evidence>
<proteinExistence type="predicted"/>
<comment type="caution">
    <text evidence="2">The sequence shown here is derived from an EMBL/GenBank/DDBJ whole genome shotgun (WGS) entry which is preliminary data.</text>
</comment>
<reference evidence="2 3" key="1">
    <citation type="submission" date="2021-01" db="EMBL/GenBank/DDBJ databases">
        <title>Actinoplanes sp. nov. LDG1-06 isolated from lichen.</title>
        <authorList>
            <person name="Saeng-In P."/>
            <person name="Phongsopitanun W."/>
            <person name="Kanchanasin P."/>
            <person name="Yuki M."/>
            <person name="Kudo T."/>
            <person name="Ohkuma M."/>
            <person name="Tanasupawat S."/>
        </authorList>
    </citation>
    <scope>NUCLEOTIDE SEQUENCE [LARGE SCALE GENOMIC DNA]</scope>
    <source>
        <strain evidence="2 3">LDG1-06</strain>
    </source>
</reference>
<dbReference type="EMBL" id="JAENHP010000025">
    <property type="protein sequence ID" value="MBM2622366.1"/>
    <property type="molecule type" value="Genomic_DNA"/>
</dbReference>
<dbReference type="Pfam" id="PF01261">
    <property type="entry name" value="AP_endonuc_2"/>
    <property type="match status" value="1"/>
</dbReference>
<evidence type="ECO:0000313" key="2">
    <source>
        <dbReference type="EMBL" id="MBM2622366.1"/>
    </source>
</evidence>
<name>A0ABS2ARB8_9ACTN</name>